<dbReference type="InterPro" id="IPR032726">
    <property type="entry name" value="ThiS-like_dom"/>
</dbReference>
<dbReference type="InterPro" id="IPR045886">
    <property type="entry name" value="ThiF/MoeB/HesA"/>
</dbReference>
<reference evidence="3 4" key="1">
    <citation type="submission" date="2024-03" db="EMBL/GenBank/DDBJ databases">
        <title>Human intestinal bacterial collection.</title>
        <authorList>
            <person name="Pauvert C."/>
            <person name="Hitch T.C.A."/>
            <person name="Clavel T."/>
        </authorList>
    </citation>
    <scope>NUCLEOTIDE SEQUENCE [LARGE SCALE GENOMIC DNA]</scope>
    <source>
        <strain evidence="3 4">CLA-AA-H190</strain>
    </source>
</reference>
<gene>
    <name evidence="3" type="primary">thiF</name>
    <name evidence="3" type="ORF">WMO25_12760</name>
</gene>
<evidence type="ECO:0000313" key="3">
    <source>
        <dbReference type="EMBL" id="MEQ2365943.1"/>
    </source>
</evidence>
<evidence type="ECO:0000259" key="1">
    <source>
        <dbReference type="Pfam" id="PF00899"/>
    </source>
</evidence>
<dbReference type="Pfam" id="PF14453">
    <property type="entry name" value="ThiS-like"/>
    <property type="match status" value="1"/>
</dbReference>
<dbReference type="PANTHER" id="PTHR43267">
    <property type="entry name" value="TRNA THREONYLCARBAMOYLADENOSINE DEHYDRATASE"/>
    <property type="match status" value="1"/>
</dbReference>
<feature type="domain" description="THIF-type NAD/FAD binding fold" evidence="1">
    <location>
        <begin position="85"/>
        <end position="274"/>
    </location>
</feature>
<accession>A0ABV1B861</accession>
<dbReference type="InterPro" id="IPR012729">
    <property type="entry name" value="ThiF_fam2"/>
</dbReference>
<keyword evidence="3" id="KW-0808">Transferase</keyword>
<dbReference type="InterPro" id="IPR000594">
    <property type="entry name" value="ThiF_NAD_FAD-bd"/>
</dbReference>
<dbReference type="Gene3D" id="3.40.50.720">
    <property type="entry name" value="NAD(P)-binding Rossmann-like Domain"/>
    <property type="match status" value="1"/>
</dbReference>
<comment type="caution">
    <text evidence="3">The sequence shown here is derived from an EMBL/GenBank/DDBJ whole genome shotgun (WGS) entry which is preliminary data.</text>
</comment>
<keyword evidence="3" id="KW-0548">Nucleotidyltransferase</keyword>
<dbReference type="Pfam" id="PF00899">
    <property type="entry name" value="ThiF"/>
    <property type="match status" value="1"/>
</dbReference>
<keyword evidence="4" id="KW-1185">Reference proteome</keyword>
<dbReference type="Proteomes" id="UP001469749">
    <property type="component" value="Unassembled WGS sequence"/>
</dbReference>
<dbReference type="RefSeq" id="WP_349085603.1">
    <property type="nucleotide sequence ID" value="NZ_JBBMEK010000181.1"/>
</dbReference>
<dbReference type="GO" id="GO:0016779">
    <property type="term" value="F:nucleotidyltransferase activity"/>
    <property type="evidence" value="ECO:0007669"/>
    <property type="project" value="UniProtKB-KW"/>
</dbReference>
<dbReference type="NCBIfam" id="TIGR02354">
    <property type="entry name" value="thiF_fam2"/>
    <property type="match status" value="1"/>
</dbReference>
<name>A0ABV1B861_9FIRM</name>
<evidence type="ECO:0000313" key="4">
    <source>
        <dbReference type="Proteomes" id="UP001469749"/>
    </source>
</evidence>
<dbReference type="InterPro" id="IPR035985">
    <property type="entry name" value="Ubiquitin-activating_enz"/>
</dbReference>
<dbReference type="PANTHER" id="PTHR43267:SF3">
    <property type="entry name" value="THIF PROTEIN"/>
    <property type="match status" value="1"/>
</dbReference>
<protein>
    <submittedName>
        <fullName evidence="3">Sulfur carrier protein ThiS adenylyltransferase ThiF</fullName>
    </submittedName>
</protein>
<evidence type="ECO:0000259" key="2">
    <source>
        <dbReference type="Pfam" id="PF14453"/>
    </source>
</evidence>
<dbReference type="NCBIfam" id="NF006395">
    <property type="entry name" value="PRK08644.1"/>
    <property type="match status" value="1"/>
</dbReference>
<sequence length="279" mass="31219">MAEIILNGQSVKTEAADMEDLKRQTYASEGLSEDIQRHCVWIVEGFQTDENLSLKDGMTINWIQKGKMPDREEMESMLCARHTPHVYEKAKKARVAIAGLGGLGSNIAIMLARTGIGHLHLIDFDIVEPSNLNRQQYMVEHLGMYKTEALKDELQRMNPYIEVKIDTVHITEENCRDLFKDDDIICEAFDKPDVKAMLTEQLLCYYPEKTLICGSGMAGYGSSNTIKTRKINDHFYICGDGVSGAMPGRGLMAPRVTICAAHEANMVLRCVLGLDADEI</sequence>
<dbReference type="SUPFAM" id="SSF69572">
    <property type="entry name" value="Activating enzymes of the ubiquitin-like proteins"/>
    <property type="match status" value="1"/>
</dbReference>
<dbReference type="CDD" id="cd01487">
    <property type="entry name" value="E1_ThiF_like"/>
    <property type="match status" value="1"/>
</dbReference>
<organism evidence="3 4">
    <name type="scientific">Coprococcus intestinihominis</name>
    <dbReference type="NCBI Taxonomy" id="3133154"/>
    <lineage>
        <taxon>Bacteria</taxon>
        <taxon>Bacillati</taxon>
        <taxon>Bacillota</taxon>
        <taxon>Clostridia</taxon>
        <taxon>Lachnospirales</taxon>
        <taxon>Lachnospiraceae</taxon>
        <taxon>Coprococcus</taxon>
    </lineage>
</organism>
<feature type="domain" description="ThiS-like ubiquitin" evidence="2">
    <location>
        <begin position="4"/>
        <end position="66"/>
    </location>
</feature>
<proteinExistence type="predicted"/>
<dbReference type="EMBL" id="JBBMEK010000181">
    <property type="protein sequence ID" value="MEQ2365943.1"/>
    <property type="molecule type" value="Genomic_DNA"/>
</dbReference>